<dbReference type="InterPro" id="IPR018642">
    <property type="entry name" value="DUF2066"/>
</dbReference>
<feature type="region of interest" description="Disordered" evidence="1">
    <location>
        <begin position="321"/>
        <end position="344"/>
    </location>
</feature>
<reference evidence="4 5" key="1">
    <citation type="submission" date="2018-06" db="EMBL/GenBank/DDBJ databases">
        <authorList>
            <consortium name="Pathogen Informatics"/>
            <person name="Doyle S."/>
        </authorList>
    </citation>
    <scope>NUCLEOTIDE SEQUENCE [LARGE SCALE GENOMIC DNA]</scope>
    <source>
        <strain evidence="4 5">NCTC11842</strain>
    </source>
</reference>
<reference evidence="3 6" key="2">
    <citation type="submission" date="2020-10" db="EMBL/GenBank/DDBJ databases">
        <title>Genome sequences of Pseudomonas isolates.</title>
        <authorList>
            <person name="Wessels L."/>
            <person name="Reich F."/>
            <person name="Hammerl J."/>
        </authorList>
    </citation>
    <scope>NUCLEOTIDE SEQUENCE [LARGE SCALE GENOMIC DNA]</scope>
    <source>
        <strain evidence="3 6">20-MO00624-0</strain>
    </source>
</reference>
<evidence type="ECO:0000313" key="3">
    <source>
        <dbReference type="EMBL" id="MBF8640159.1"/>
    </source>
</evidence>
<dbReference type="Proteomes" id="UP000250443">
    <property type="component" value="Unassembled WGS sequence"/>
</dbReference>
<dbReference type="Proteomes" id="UP000626180">
    <property type="component" value="Unassembled WGS sequence"/>
</dbReference>
<organism evidence="4 5">
    <name type="scientific">Pseudomonas luteola</name>
    <dbReference type="NCBI Taxonomy" id="47886"/>
    <lineage>
        <taxon>Bacteria</taxon>
        <taxon>Pseudomonadati</taxon>
        <taxon>Pseudomonadota</taxon>
        <taxon>Gammaproteobacteria</taxon>
        <taxon>Pseudomonadales</taxon>
        <taxon>Pseudomonadaceae</taxon>
        <taxon>Pseudomonas</taxon>
    </lineage>
</organism>
<keyword evidence="6" id="KW-1185">Reference proteome</keyword>
<sequence>MRRFAFLLTLCLPLLSQSASAALVEGLYQVREPVASQQPSERDAALGRALQDLVVRLTGDANAAQSPALSESVKSPQQLITQYSYDAGPPAVLVVNFDPASVNRTLTQAGLPIWGANRPSVMTWWLNDSDGGSALVGDSQPAAAPLQRAAQDSGLPLVLPLADLSEQLVGTAENIDSGKPDALREASKRYSSDVLLAVHARQSGSSWQAQWRMWQGTNSAQGNAQGADLDALANTIMHELSTRLAKQFITKPGSTQALTLVVDGANFERYSQLQKLLEPMGARLLKAENGQLRYQLTANPDQLHAQLGLADLEQSSAPVDANAPVAAPDTQAAPGASQPPAPAPAQQVLYYRWH</sequence>
<feature type="chain" id="PRO_5016003305" evidence="2">
    <location>
        <begin position="22"/>
        <end position="354"/>
    </location>
</feature>
<dbReference type="AlphaFoldDB" id="A0A2X2CVI8"/>
<evidence type="ECO:0000313" key="6">
    <source>
        <dbReference type="Proteomes" id="UP000626180"/>
    </source>
</evidence>
<evidence type="ECO:0000256" key="1">
    <source>
        <dbReference type="SAM" id="MobiDB-lite"/>
    </source>
</evidence>
<dbReference type="RefSeq" id="WP_010795203.1">
    <property type="nucleotide sequence ID" value="NZ_CP069270.1"/>
</dbReference>
<feature type="signal peptide" evidence="2">
    <location>
        <begin position="1"/>
        <end position="21"/>
    </location>
</feature>
<name>A0A2X2CVI8_PSELU</name>
<dbReference type="EMBL" id="JADMCD010000002">
    <property type="protein sequence ID" value="MBF8640159.1"/>
    <property type="molecule type" value="Genomic_DNA"/>
</dbReference>
<dbReference type="Pfam" id="PF09839">
    <property type="entry name" value="DUF2066"/>
    <property type="match status" value="1"/>
</dbReference>
<protein>
    <submittedName>
        <fullName evidence="3">DUF2066 domain-containing protein</fullName>
    </submittedName>
    <submittedName>
        <fullName evidence="4">Uncharacterized protein conserved in bacteria (DUF2066)</fullName>
    </submittedName>
</protein>
<accession>A0A2X2CVI8</accession>
<feature type="compositionally biased region" description="Low complexity" evidence="1">
    <location>
        <begin position="321"/>
        <end position="336"/>
    </location>
</feature>
<evidence type="ECO:0000313" key="5">
    <source>
        <dbReference type="Proteomes" id="UP000250443"/>
    </source>
</evidence>
<keyword evidence="2" id="KW-0732">Signal</keyword>
<proteinExistence type="predicted"/>
<dbReference type="EMBL" id="UAUF01000009">
    <property type="protein sequence ID" value="SPZ03955.1"/>
    <property type="molecule type" value="Genomic_DNA"/>
</dbReference>
<evidence type="ECO:0000256" key="2">
    <source>
        <dbReference type="SAM" id="SignalP"/>
    </source>
</evidence>
<evidence type="ECO:0000313" key="4">
    <source>
        <dbReference type="EMBL" id="SPZ03955.1"/>
    </source>
</evidence>
<gene>
    <name evidence="3" type="ORF">IRZ65_05660</name>
    <name evidence="4" type="ORF">NCTC11842_01296</name>
</gene>